<organism evidence="11 12">
    <name type="scientific">Oedothorax gibbosus</name>
    <dbReference type="NCBI Taxonomy" id="931172"/>
    <lineage>
        <taxon>Eukaryota</taxon>
        <taxon>Metazoa</taxon>
        <taxon>Ecdysozoa</taxon>
        <taxon>Arthropoda</taxon>
        <taxon>Chelicerata</taxon>
        <taxon>Arachnida</taxon>
        <taxon>Araneae</taxon>
        <taxon>Araneomorphae</taxon>
        <taxon>Entelegynae</taxon>
        <taxon>Araneoidea</taxon>
        <taxon>Linyphiidae</taxon>
        <taxon>Erigoninae</taxon>
        <taxon>Oedothorax</taxon>
    </lineage>
</organism>
<evidence type="ECO:0000256" key="2">
    <source>
        <dbReference type="ARBA" id="ARBA00006718"/>
    </source>
</evidence>
<dbReference type="PANTHER" id="PTHR43011:SF1">
    <property type="entry name" value="IRON-SULFUR CLUSTER ASSEMBLY 2 HOMOLOG, MITOCHONDRIAL"/>
    <property type="match status" value="1"/>
</dbReference>
<comment type="subcellular location">
    <subcellularLocation>
        <location evidence="1">Mitochondrion</location>
    </subcellularLocation>
</comment>
<dbReference type="GO" id="GO:0005506">
    <property type="term" value="F:iron ion binding"/>
    <property type="evidence" value="ECO:0007669"/>
    <property type="project" value="TreeGrafter"/>
</dbReference>
<keyword evidence="4" id="KW-0408">Iron</keyword>
<dbReference type="GO" id="GO:0016226">
    <property type="term" value="P:iron-sulfur cluster assembly"/>
    <property type="evidence" value="ECO:0007669"/>
    <property type="project" value="InterPro"/>
</dbReference>
<reference evidence="11 12" key="1">
    <citation type="journal article" date="2022" name="Nat. Ecol. Evol.">
        <title>A masculinizing supergene underlies an exaggerated male reproductive morph in a spider.</title>
        <authorList>
            <person name="Hendrickx F."/>
            <person name="De Corte Z."/>
            <person name="Sonet G."/>
            <person name="Van Belleghem S.M."/>
            <person name="Kostlbacher S."/>
            <person name="Vangestel C."/>
        </authorList>
    </citation>
    <scope>NUCLEOTIDE SEQUENCE [LARGE SCALE GENOMIC DNA]</scope>
    <source>
        <strain evidence="11">W744_W776</strain>
    </source>
</reference>
<evidence type="ECO:0000313" key="11">
    <source>
        <dbReference type="EMBL" id="KAG8197612.1"/>
    </source>
</evidence>
<sequence length="145" mass="16099">MFINILKNSHISFTRRALSLFSYRPVVYFSSSADFDSKTQLQITQSCADRLKKIASEGSFLRITIDGGGCSGFQYKFDLDSKLQADDVCFDRDGAKVVVDQISLDFLKGSTVDYKEELIRASFTIAENPQAESKCSCGTSFAVKT</sequence>
<comment type="caution">
    <text evidence="11">The sequence shown here is derived from an EMBL/GenBank/DDBJ whole genome shotgun (WGS) entry which is preliminary data.</text>
</comment>
<keyword evidence="12" id="KW-1185">Reference proteome</keyword>
<dbReference type="NCBIfam" id="TIGR00049">
    <property type="entry name" value="iron-sulfur cluster assembly accessory protein"/>
    <property type="match status" value="1"/>
</dbReference>
<evidence type="ECO:0000313" key="12">
    <source>
        <dbReference type="Proteomes" id="UP000827092"/>
    </source>
</evidence>
<protein>
    <recommendedName>
        <fullName evidence="7">Iron-sulfur cluster assembly 2 homolog, mitochondrial</fullName>
    </recommendedName>
    <alternativeName>
        <fullName evidence="8">HESB-like domain-containing protein 1</fullName>
    </alternativeName>
</protein>
<dbReference type="GO" id="GO:0120510">
    <property type="term" value="C:mitochondrial [4Fe-4S] assembly complex"/>
    <property type="evidence" value="ECO:0007669"/>
    <property type="project" value="UniProtKB-ARBA"/>
</dbReference>
<dbReference type="GO" id="GO:0051539">
    <property type="term" value="F:4 iron, 4 sulfur cluster binding"/>
    <property type="evidence" value="ECO:0007669"/>
    <property type="project" value="TreeGrafter"/>
</dbReference>
<evidence type="ECO:0000256" key="4">
    <source>
        <dbReference type="ARBA" id="ARBA00023004"/>
    </source>
</evidence>
<evidence type="ECO:0000256" key="7">
    <source>
        <dbReference type="ARBA" id="ARBA00073313"/>
    </source>
</evidence>
<dbReference type="GO" id="GO:0051537">
    <property type="term" value="F:2 iron, 2 sulfur cluster binding"/>
    <property type="evidence" value="ECO:0007669"/>
    <property type="project" value="TreeGrafter"/>
</dbReference>
<comment type="function">
    <text evidence="6">Involved in the maturation of mitochondrial 4Fe-4S proteins functioning late in the iron-sulfur cluster assembly pathway. May be involved in the binding of an intermediate of Fe/S cluster assembly.</text>
</comment>
<evidence type="ECO:0000256" key="5">
    <source>
        <dbReference type="ARBA" id="ARBA00023128"/>
    </source>
</evidence>
<evidence type="ECO:0000256" key="6">
    <source>
        <dbReference type="ARBA" id="ARBA00057540"/>
    </source>
</evidence>
<name>A0AAV6VP58_9ARAC</name>
<evidence type="ECO:0000256" key="9">
    <source>
        <dbReference type="ARBA" id="ARBA00093471"/>
    </source>
</evidence>
<dbReference type="SUPFAM" id="SSF89360">
    <property type="entry name" value="HesB-like domain"/>
    <property type="match status" value="1"/>
</dbReference>
<evidence type="ECO:0000256" key="1">
    <source>
        <dbReference type="ARBA" id="ARBA00004173"/>
    </source>
</evidence>
<feature type="domain" description="Core" evidence="10">
    <location>
        <begin position="40"/>
        <end position="138"/>
    </location>
</feature>
<dbReference type="Gene3D" id="2.60.300.12">
    <property type="entry name" value="HesB-like domain"/>
    <property type="match status" value="1"/>
</dbReference>
<proteinExistence type="inferred from homology"/>
<keyword evidence="5" id="KW-0496">Mitochondrion</keyword>
<dbReference type="AlphaFoldDB" id="A0AAV6VP58"/>
<evidence type="ECO:0000259" key="10">
    <source>
        <dbReference type="Pfam" id="PF01521"/>
    </source>
</evidence>
<comment type="subunit">
    <text evidence="9">Heterotetramer; forms a dimer of dimers with IBA57. Interacts with [2Fe-2S]-ISCA2 forming the heterodimer [2Fe- 2S]-ISCA2-IBA57 complex; [2Fe-2S] cluster binding is absolutely required to promote the complex formation.</text>
</comment>
<keyword evidence="3" id="KW-0479">Metal-binding</keyword>
<accession>A0AAV6VP58</accession>
<evidence type="ECO:0000256" key="8">
    <source>
        <dbReference type="ARBA" id="ARBA00077082"/>
    </source>
</evidence>
<comment type="similarity">
    <text evidence="2">Belongs to the HesB/IscA family.</text>
</comment>
<dbReference type="InterPro" id="IPR035903">
    <property type="entry name" value="HesB-like_dom_sf"/>
</dbReference>
<dbReference type="InterPro" id="IPR000361">
    <property type="entry name" value="ATAP_core_dom"/>
</dbReference>
<dbReference type="FunFam" id="2.60.300.12:FF:000006">
    <property type="entry name" value="Iron-sulfur cluster assembly 2 mitochondrial"/>
    <property type="match status" value="1"/>
</dbReference>
<dbReference type="InterPro" id="IPR016092">
    <property type="entry name" value="ATAP"/>
</dbReference>
<gene>
    <name evidence="11" type="ORF">JTE90_001543</name>
</gene>
<dbReference type="Pfam" id="PF01521">
    <property type="entry name" value="Fe-S_biosyn"/>
    <property type="match status" value="1"/>
</dbReference>
<dbReference type="PANTHER" id="PTHR43011">
    <property type="entry name" value="IRON-SULFUR CLUSTER ASSEMBLY 2 HOMOLOG, MITOCHONDRIAL"/>
    <property type="match status" value="1"/>
</dbReference>
<dbReference type="Proteomes" id="UP000827092">
    <property type="component" value="Unassembled WGS sequence"/>
</dbReference>
<dbReference type="EMBL" id="JAFNEN010000052">
    <property type="protein sequence ID" value="KAG8197612.1"/>
    <property type="molecule type" value="Genomic_DNA"/>
</dbReference>
<evidence type="ECO:0000256" key="3">
    <source>
        <dbReference type="ARBA" id="ARBA00022723"/>
    </source>
</evidence>